<keyword evidence="3" id="KW-1185">Reference proteome</keyword>
<dbReference type="Proteomes" id="UP000078542">
    <property type="component" value="Unassembled WGS sequence"/>
</dbReference>
<dbReference type="EMBL" id="KQ978231">
    <property type="protein sequence ID" value="KYM96210.1"/>
    <property type="molecule type" value="Genomic_DNA"/>
</dbReference>
<feature type="non-terminal residue" evidence="2">
    <location>
        <position position="1"/>
    </location>
</feature>
<protein>
    <submittedName>
        <fullName evidence="2">Uncharacterized protein</fullName>
    </submittedName>
</protein>
<dbReference type="AlphaFoldDB" id="A0A195C6F0"/>
<gene>
    <name evidence="2" type="ORF">ALC62_13262</name>
</gene>
<reference evidence="2 3" key="1">
    <citation type="submission" date="2016-03" db="EMBL/GenBank/DDBJ databases">
        <title>Cyphomyrmex costatus WGS genome.</title>
        <authorList>
            <person name="Nygaard S."/>
            <person name="Hu H."/>
            <person name="Boomsma J."/>
            <person name="Zhang G."/>
        </authorList>
    </citation>
    <scope>NUCLEOTIDE SEQUENCE [LARGE SCALE GENOMIC DNA]</scope>
    <source>
        <strain evidence="2">MS0001</strain>
        <tissue evidence="2">Whole body</tissue>
    </source>
</reference>
<evidence type="ECO:0000313" key="2">
    <source>
        <dbReference type="EMBL" id="KYM96210.1"/>
    </source>
</evidence>
<evidence type="ECO:0000313" key="3">
    <source>
        <dbReference type="Proteomes" id="UP000078542"/>
    </source>
</evidence>
<proteinExistence type="predicted"/>
<feature type="transmembrane region" description="Helical" evidence="1">
    <location>
        <begin position="12"/>
        <end position="36"/>
    </location>
</feature>
<sequence length="97" mass="10478">FITSFNNANVSIGFRMLVLVGNSIATRTWIIVIVLARIQREYPAEMCGIGGSRGDHAESRIRSACFGAINNAGRAPPRCATLFLLVPAGVLGRRYPS</sequence>
<evidence type="ECO:0000256" key="1">
    <source>
        <dbReference type="SAM" id="Phobius"/>
    </source>
</evidence>
<keyword evidence="1" id="KW-1133">Transmembrane helix</keyword>
<keyword evidence="1" id="KW-0812">Transmembrane</keyword>
<accession>A0A195C6F0</accession>
<name>A0A195C6F0_9HYME</name>
<keyword evidence="1" id="KW-0472">Membrane</keyword>
<organism evidence="2 3">
    <name type="scientific">Cyphomyrmex costatus</name>
    <dbReference type="NCBI Taxonomy" id="456900"/>
    <lineage>
        <taxon>Eukaryota</taxon>
        <taxon>Metazoa</taxon>
        <taxon>Ecdysozoa</taxon>
        <taxon>Arthropoda</taxon>
        <taxon>Hexapoda</taxon>
        <taxon>Insecta</taxon>
        <taxon>Pterygota</taxon>
        <taxon>Neoptera</taxon>
        <taxon>Endopterygota</taxon>
        <taxon>Hymenoptera</taxon>
        <taxon>Apocrita</taxon>
        <taxon>Aculeata</taxon>
        <taxon>Formicoidea</taxon>
        <taxon>Formicidae</taxon>
        <taxon>Myrmicinae</taxon>
        <taxon>Cyphomyrmex</taxon>
    </lineage>
</organism>